<sequence>MPRAQLNPIELEYQTFGQPEDTPVLLIMGLGMQLLGWPEEFCRNLARAGYYVIRYDNRDVGLSSKLEQLGRPPLLLNMLRHSLGWKIPAPYTLDDMAEDAIGLLDTLGIARAHVVGASMGGMIAQLVVTHAPERALSLTSIMSTTSAPGLPGPTVAARACLTRRPPRKAYLPEQRELMVEFMLNNLRVLQSPGFPMADEIAAARIRESLDRSLYPAGVLRQLLAVVSAPDRSTLLQQIKTPSLVVHGVDDPLIPLAAGQDTADKIPGARFVAVHGMAHDLAPGVCARLEALMLPHFAAAEDLARSRITATAEVIE</sequence>
<organism evidence="2 3">
    <name type="scientific">Amantichitinum ursilacus</name>
    <dbReference type="NCBI Taxonomy" id="857265"/>
    <lineage>
        <taxon>Bacteria</taxon>
        <taxon>Pseudomonadati</taxon>
        <taxon>Pseudomonadota</taxon>
        <taxon>Betaproteobacteria</taxon>
        <taxon>Neisseriales</taxon>
        <taxon>Chitinibacteraceae</taxon>
        <taxon>Amantichitinum</taxon>
    </lineage>
</organism>
<dbReference type="GO" id="GO:0046503">
    <property type="term" value="P:glycerolipid catabolic process"/>
    <property type="evidence" value="ECO:0007669"/>
    <property type="project" value="TreeGrafter"/>
</dbReference>
<keyword evidence="3" id="KW-1185">Reference proteome</keyword>
<dbReference type="RefSeq" id="WP_083459379.1">
    <property type="nucleotide sequence ID" value="NZ_LAQT01000033.1"/>
</dbReference>
<comment type="caution">
    <text evidence="2">The sequence shown here is derived from an EMBL/GenBank/DDBJ whole genome shotgun (WGS) entry which is preliminary data.</text>
</comment>
<dbReference type="Pfam" id="PF00561">
    <property type="entry name" value="Abhydrolase_1"/>
    <property type="match status" value="1"/>
</dbReference>
<dbReference type="PANTHER" id="PTHR43433">
    <property type="entry name" value="HYDROLASE, ALPHA/BETA FOLD FAMILY PROTEIN"/>
    <property type="match status" value="1"/>
</dbReference>
<dbReference type="AlphaFoldDB" id="A0A0N0XGD3"/>
<proteinExistence type="predicted"/>
<dbReference type="Gene3D" id="3.40.50.1820">
    <property type="entry name" value="alpha/beta hydrolase"/>
    <property type="match status" value="1"/>
</dbReference>
<dbReference type="Proteomes" id="UP000037939">
    <property type="component" value="Unassembled WGS sequence"/>
</dbReference>
<dbReference type="EMBL" id="LAQT01000033">
    <property type="protein sequence ID" value="KPC49942.1"/>
    <property type="molecule type" value="Genomic_DNA"/>
</dbReference>
<gene>
    <name evidence="2" type="primary">catD</name>
    <name evidence="2" type="ORF">WG78_18840</name>
</gene>
<protein>
    <submittedName>
        <fullName evidence="2">3-oxoadipate enol-lactonase 2</fullName>
        <ecNumber evidence="2">3.1.1.24</ecNumber>
    </submittedName>
</protein>
<dbReference type="GO" id="GO:0047570">
    <property type="term" value="F:3-oxoadipate enol-lactonase activity"/>
    <property type="evidence" value="ECO:0007669"/>
    <property type="project" value="UniProtKB-EC"/>
</dbReference>
<evidence type="ECO:0000259" key="1">
    <source>
        <dbReference type="Pfam" id="PF00561"/>
    </source>
</evidence>
<dbReference type="PANTHER" id="PTHR43433:SF5">
    <property type="entry name" value="AB HYDROLASE-1 DOMAIN-CONTAINING PROTEIN"/>
    <property type="match status" value="1"/>
</dbReference>
<dbReference type="SUPFAM" id="SSF53474">
    <property type="entry name" value="alpha/beta-Hydrolases"/>
    <property type="match status" value="1"/>
</dbReference>
<keyword evidence="2" id="KW-0378">Hydrolase</keyword>
<dbReference type="InterPro" id="IPR029058">
    <property type="entry name" value="AB_hydrolase_fold"/>
</dbReference>
<evidence type="ECO:0000313" key="2">
    <source>
        <dbReference type="EMBL" id="KPC49942.1"/>
    </source>
</evidence>
<dbReference type="GO" id="GO:0004806">
    <property type="term" value="F:triacylglycerol lipase activity"/>
    <property type="evidence" value="ECO:0007669"/>
    <property type="project" value="TreeGrafter"/>
</dbReference>
<dbReference type="InterPro" id="IPR050471">
    <property type="entry name" value="AB_hydrolase"/>
</dbReference>
<reference evidence="2 3" key="1">
    <citation type="submission" date="2015-07" db="EMBL/GenBank/DDBJ databases">
        <title>Draft genome sequence of the Amantichitinum ursilacus IGB-41, a new chitin-degrading bacterium.</title>
        <authorList>
            <person name="Kirstahler P."/>
            <person name="Guenther M."/>
            <person name="Grumaz C."/>
            <person name="Rupp S."/>
            <person name="Zibek S."/>
            <person name="Sohn K."/>
        </authorList>
    </citation>
    <scope>NUCLEOTIDE SEQUENCE [LARGE SCALE GENOMIC DNA]</scope>
    <source>
        <strain evidence="2 3">IGB-41</strain>
    </source>
</reference>
<dbReference type="OrthoDB" id="9780765at2"/>
<dbReference type="InterPro" id="IPR000073">
    <property type="entry name" value="AB_hydrolase_1"/>
</dbReference>
<dbReference type="STRING" id="857265.WG78_18840"/>
<dbReference type="EC" id="3.1.1.24" evidence="2"/>
<evidence type="ECO:0000313" key="3">
    <source>
        <dbReference type="Proteomes" id="UP000037939"/>
    </source>
</evidence>
<name>A0A0N0XGD3_9NEIS</name>
<feature type="domain" description="AB hydrolase-1" evidence="1">
    <location>
        <begin position="23"/>
        <end position="278"/>
    </location>
</feature>
<accession>A0A0N0XGD3</accession>